<protein>
    <submittedName>
        <fullName evidence="1">Uncharacterized protein</fullName>
    </submittedName>
</protein>
<dbReference type="AlphaFoldDB" id="E6PY34"/>
<sequence length="72" mass="7444">MSSVVIPSAWSVPSRCARNVVCGRPSGPLPGVVSRSCFTICAVAPALATNSIPTSQANPPTQLRFIVFSLTA</sequence>
<accession>E6PY34</accession>
<comment type="caution">
    <text evidence="1">The sequence shown here is derived from an EMBL/GenBank/DDBJ whole genome shotgun (WGS) entry which is preliminary data.</text>
</comment>
<proteinExistence type="predicted"/>
<gene>
    <name evidence="1" type="ORF">CARN3_0803</name>
</gene>
<evidence type="ECO:0000313" key="1">
    <source>
        <dbReference type="EMBL" id="CBH99843.1"/>
    </source>
</evidence>
<dbReference type="EMBL" id="CABN01000059">
    <property type="protein sequence ID" value="CBH99843.1"/>
    <property type="molecule type" value="Genomic_DNA"/>
</dbReference>
<organism evidence="1">
    <name type="scientific">mine drainage metagenome</name>
    <dbReference type="NCBI Taxonomy" id="410659"/>
    <lineage>
        <taxon>unclassified sequences</taxon>
        <taxon>metagenomes</taxon>
        <taxon>ecological metagenomes</taxon>
    </lineage>
</organism>
<reference evidence="1" key="1">
    <citation type="submission" date="2009-10" db="EMBL/GenBank/DDBJ databases">
        <title>Diversity of trophic interactions inside an arsenic-rich microbial ecosystem.</title>
        <authorList>
            <person name="Bertin P.N."/>
            <person name="Heinrich-Salmeron A."/>
            <person name="Pelletier E."/>
            <person name="Goulhen-Chollet F."/>
            <person name="Arsene-Ploetze F."/>
            <person name="Gallien S."/>
            <person name="Calteau A."/>
            <person name="Vallenet D."/>
            <person name="Casiot C."/>
            <person name="Chane-Woon-Ming B."/>
            <person name="Giloteaux L."/>
            <person name="Barakat M."/>
            <person name="Bonnefoy V."/>
            <person name="Bruneel O."/>
            <person name="Chandler M."/>
            <person name="Cleiss J."/>
            <person name="Duran R."/>
            <person name="Elbaz-Poulichet F."/>
            <person name="Fonknechten N."/>
            <person name="Lauga B."/>
            <person name="Mornico D."/>
            <person name="Ortet P."/>
            <person name="Schaeffer C."/>
            <person name="Siguier P."/>
            <person name="Alexander Thil Smith A."/>
            <person name="Van Dorsselaer A."/>
            <person name="Weissenbach J."/>
            <person name="Medigue C."/>
            <person name="Le Paslier D."/>
        </authorList>
    </citation>
    <scope>NUCLEOTIDE SEQUENCE</scope>
</reference>
<name>E6PY34_9ZZZZ</name>